<dbReference type="PANTHER" id="PTHR32385:SF20">
    <property type="entry name" value="MANNOSYL PHOSPHORYLINOSITOL CERAMIDE SYNTHASE CSH1-RELATED"/>
    <property type="match status" value="1"/>
</dbReference>
<evidence type="ECO:0000256" key="7">
    <source>
        <dbReference type="SAM" id="Phobius"/>
    </source>
</evidence>
<dbReference type="Proteomes" id="UP000803884">
    <property type="component" value="Unassembled WGS sequence"/>
</dbReference>
<evidence type="ECO:0000313" key="9">
    <source>
        <dbReference type="Proteomes" id="UP000803884"/>
    </source>
</evidence>
<dbReference type="Gene3D" id="3.90.550.20">
    <property type="match status" value="1"/>
</dbReference>
<dbReference type="GO" id="GO:0051999">
    <property type="term" value="P:mannosyl-inositol phosphorylceramide biosynthetic process"/>
    <property type="evidence" value="ECO:0007669"/>
    <property type="project" value="TreeGrafter"/>
</dbReference>
<protein>
    <recommendedName>
        <fullName evidence="10">Mannosyl phosphorylinositol ceramide synthase SUR1</fullName>
    </recommendedName>
</protein>
<dbReference type="EMBL" id="JAAQHG020000002">
    <property type="protein sequence ID" value="KAL1590681.1"/>
    <property type="molecule type" value="Genomic_DNA"/>
</dbReference>
<keyword evidence="5 7" id="KW-1133">Transmembrane helix</keyword>
<keyword evidence="3" id="KW-0808">Transferase</keyword>
<dbReference type="SUPFAM" id="SSF53448">
    <property type="entry name" value="Nucleotide-diphospho-sugar transferases"/>
    <property type="match status" value="1"/>
</dbReference>
<evidence type="ECO:0000256" key="6">
    <source>
        <dbReference type="ARBA" id="ARBA00023136"/>
    </source>
</evidence>
<evidence type="ECO:0000313" key="8">
    <source>
        <dbReference type="EMBL" id="KAL1590681.1"/>
    </source>
</evidence>
<name>A0AB34L3W9_9PEZI</name>
<dbReference type="AlphaFoldDB" id="A0AB34L3W9"/>
<feature type="transmembrane region" description="Helical" evidence="7">
    <location>
        <begin position="277"/>
        <end position="299"/>
    </location>
</feature>
<organism evidence="8 9">
    <name type="scientific">Cladosporium halotolerans</name>
    <dbReference type="NCBI Taxonomy" id="1052096"/>
    <lineage>
        <taxon>Eukaryota</taxon>
        <taxon>Fungi</taxon>
        <taxon>Dikarya</taxon>
        <taxon>Ascomycota</taxon>
        <taxon>Pezizomycotina</taxon>
        <taxon>Dothideomycetes</taxon>
        <taxon>Dothideomycetidae</taxon>
        <taxon>Cladosporiales</taxon>
        <taxon>Cladosporiaceae</taxon>
        <taxon>Cladosporium</taxon>
    </lineage>
</organism>
<sequence>MRRGAVLFLLCTTAIILFLVHSVWTLLTLLVADGSEDAISKAELPAPGSPLIDTRPQLIPKIIHQTYINTSIPEVWREAQQSCLDLHQAPEWEYKLWTDADSLQFIHDEYPWFYETFKNYPYPIQRADAIRYFVLNHFGGIYIDLDDGCNRELEPLLSYPAWVRKTMPTGISNDAMGAVPHHPFFMRVIEQIHNYDRNWILPYITIMGSTGPLFLSVMWRHWTADGMNVGDGPEGGRVRVLFPDEYNSHSWSFFTHHLGNSWHGKDVQLIFWMARNWVLVTLIGFILGGAVLCFCWWSYRRYILVSHSASADIPQWKTASIRSRLPFWRRASAQKEYELVSRHEV</sequence>
<keyword evidence="4 7" id="KW-0812">Transmembrane</keyword>
<dbReference type="RefSeq" id="XP_069233786.1">
    <property type="nucleotide sequence ID" value="XM_069369310.1"/>
</dbReference>
<evidence type="ECO:0000256" key="3">
    <source>
        <dbReference type="ARBA" id="ARBA00022679"/>
    </source>
</evidence>
<comment type="subcellular location">
    <subcellularLocation>
        <location evidence="1">Membrane</location>
        <topology evidence="1">Multi-pass membrane protein</topology>
    </subcellularLocation>
</comment>
<evidence type="ECO:0008006" key="10">
    <source>
        <dbReference type="Google" id="ProtNLM"/>
    </source>
</evidence>
<evidence type="ECO:0000256" key="2">
    <source>
        <dbReference type="ARBA" id="ARBA00009003"/>
    </source>
</evidence>
<comment type="caution">
    <text evidence="8">The sequence shown here is derived from an EMBL/GenBank/DDBJ whole genome shotgun (WGS) entry which is preliminary data.</text>
</comment>
<reference evidence="8 9" key="1">
    <citation type="journal article" date="2020" name="Microbiol. Resour. Announc.">
        <title>Draft Genome Sequence of a Cladosporium Species Isolated from the Mesophotic Ascidian Didemnum maculosum.</title>
        <authorList>
            <person name="Gioti A."/>
            <person name="Siaperas R."/>
            <person name="Nikolaivits E."/>
            <person name="Le Goff G."/>
            <person name="Ouazzani J."/>
            <person name="Kotoulas G."/>
            <person name="Topakas E."/>
        </authorList>
    </citation>
    <scope>NUCLEOTIDE SEQUENCE [LARGE SCALE GENOMIC DNA]</scope>
    <source>
        <strain evidence="8 9">TM138-S3</strain>
    </source>
</reference>
<dbReference type="InterPro" id="IPR029044">
    <property type="entry name" value="Nucleotide-diphossugar_trans"/>
</dbReference>
<dbReference type="Pfam" id="PF04488">
    <property type="entry name" value="Gly_transf_sug"/>
    <property type="match status" value="1"/>
</dbReference>
<evidence type="ECO:0000256" key="1">
    <source>
        <dbReference type="ARBA" id="ARBA00004141"/>
    </source>
</evidence>
<dbReference type="InterPro" id="IPR051706">
    <property type="entry name" value="Glycosyltransferase_domain"/>
</dbReference>
<comment type="similarity">
    <text evidence="2">Belongs to the glycosyltransferase 32 family.</text>
</comment>
<gene>
    <name evidence="8" type="ORF">WHR41_00704</name>
</gene>
<evidence type="ECO:0000256" key="4">
    <source>
        <dbReference type="ARBA" id="ARBA00022692"/>
    </source>
</evidence>
<keyword evidence="9" id="KW-1185">Reference proteome</keyword>
<dbReference type="FunFam" id="3.90.550.20:FF:000001">
    <property type="entry name" value="MIPC synthase subunit (SurA)"/>
    <property type="match status" value="1"/>
</dbReference>
<proteinExistence type="inferred from homology"/>
<dbReference type="InterPro" id="IPR007577">
    <property type="entry name" value="GlycoTrfase_DXD_sugar-bd_CS"/>
</dbReference>
<dbReference type="GeneID" id="96002148"/>
<keyword evidence="6 7" id="KW-0472">Membrane</keyword>
<accession>A0AB34L3W9</accession>
<dbReference type="GO" id="GO:0000030">
    <property type="term" value="F:mannosyltransferase activity"/>
    <property type="evidence" value="ECO:0007669"/>
    <property type="project" value="TreeGrafter"/>
</dbReference>
<dbReference type="GO" id="GO:0016020">
    <property type="term" value="C:membrane"/>
    <property type="evidence" value="ECO:0007669"/>
    <property type="project" value="UniProtKB-SubCell"/>
</dbReference>
<dbReference type="PANTHER" id="PTHR32385">
    <property type="entry name" value="MANNOSYL PHOSPHORYLINOSITOL CERAMIDE SYNTHASE"/>
    <property type="match status" value="1"/>
</dbReference>
<evidence type="ECO:0000256" key="5">
    <source>
        <dbReference type="ARBA" id="ARBA00022989"/>
    </source>
</evidence>